<dbReference type="Gene3D" id="3.40.50.150">
    <property type="entry name" value="Vaccinia Virus protein VP39"/>
    <property type="match status" value="1"/>
</dbReference>
<dbReference type="Pfam" id="PF04072">
    <property type="entry name" value="LCM"/>
    <property type="match status" value="1"/>
</dbReference>
<organism evidence="7 8">
    <name type="scientific">Streptomyces himastatinicus ATCC 53653</name>
    <dbReference type="NCBI Taxonomy" id="457427"/>
    <lineage>
        <taxon>Bacteria</taxon>
        <taxon>Bacillati</taxon>
        <taxon>Actinomycetota</taxon>
        <taxon>Actinomycetes</taxon>
        <taxon>Kitasatosporales</taxon>
        <taxon>Streptomycetaceae</taxon>
        <taxon>Streptomyces</taxon>
        <taxon>Streptomyces violaceusniger group</taxon>
    </lineage>
</organism>
<dbReference type="NCBIfam" id="TIGR00027">
    <property type="entry name" value="mthyl_TIGR00027"/>
    <property type="match status" value="1"/>
</dbReference>
<evidence type="ECO:0000256" key="1">
    <source>
        <dbReference type="ARBA" id="ARBA00003907"/>
    </source>
</evidence>
<gene>
    <name evidence="7" type="ORF">SSOG_08426</name>
</gene>
<keyword evidence="3 6" id="KW-0489">Methyltransferase</keyword>
<dbReference type="PANTHER" id="PTHR43619">
    <property type="entry name" value="S-ADENOSYL-L-METHIONINE-DEPENDENT METHYLTRANSFERASE YKTD-RELATED"/>
    <property type="match status" value="1"/>
</dbReference>
<dbReference type="InterPro" id="IPR011610">
    <property type="entry name" value="SAM_mthyl_Trfase_ML2640-like"/>
</dbReference>
<dbReference type="PANTHER" id="PTHR43619:SF2">
    <property type="entry name" value="S-ADENOSYL-L-METHIONINE-DEPENDENT METHYLTRANSFERASES SUPERFAMILY PROTEIN"/>
    <property type="match status" value="1"/>
</dbReference>
<dbReference type="AlphaFoldDB" id="D9WWT6"/>
<comment type="function">
    <text evidence="1 6">Exhibits S-adenosyl-L-methionine-dependent methyltransferase activity.</text>
</comment>
<evidence type="ECO:0000256" key="3">
    <source>
        <dbReference type="ARBA" id="ARBA00022603"/>
    </source>
</evidence>
<keyword evidence="5 6" id="KW-0949">S-adenosyl-L-methionine</keyword>
<dbReference type="InterPro" id="IPR007213">
    <property type="entry name" value="Ppm1/Ppm2/Tcmp"/>
</dbReference>
<dbReference type="EC" id="2.1.1.-" evidence="6"/>
<dbReference type="GO" id="GO:0008168">
    <property type="term" value="F:methyltransferase activity"/>
    <property type="evidence" value="ECO:0007669"/>
    <property type="project" value="UniProtKB-UniRule"/>
</dbReference>
<dbReference type="GO" id="GO:0032259">
    <property type="term" value="P:methylation"/>
    <property type="evidence" value="ECO:0007669"/>
    <property type="project" value="UniProtKB-KW"/>
</dbReference>
<evidence type="ECO:0000313" key="7">
    <source>
        <dbReference type="EMBL" id="EFL28712.1"/>
    </source>
</evidence>
<dbReference type="InterPro" id="IPR029063">
    <property type="entry name" value="SAM-dependent_MTases_sf"/>
</dbReference>
<protein>
    <recommendedName>
        <fullName evidence="6">S-adenosyl-L-methionine-dependent methyltransferase</fullName>
        <ecNumber evidence="6">2.1.1.-</ecNumber>
    </recommendedName>
</protein>
<name>D9WWT6_9ACTN</name>
<dbReference type="OrthoDB" id="9806164at2"/>
<evidence type="ECO:0000256" key="6">
    <source>
        <dbReference type="RuleBase" id="RU362030"/>
    </source>
</evidence>
<evidence type="ECO:0000256" key="4">
    <source>
        <dbReference type="ARBA" id="ARBA00022679"/>
    </source>
</evidence>
<evidence type="ECO:0000256" key="2">
    <source>
        <dbReference type="ARBA" id="ARBA00008138"/>
    </source>
</evidence>
<reference evidence="7 8" key="1">
    <citation type="submission" date="2009-02" db="EMBL/GenBank/DDBJ databases">
        <title>Annotation of Streptomyces hygroscopicus strain ATCC 53653.</title>
        <authorList>
            <consortium name="The Broad Institute Genome Sequencing Platform"/>
            <consortium name="Broad Institute Microbial Sequencing Center"/>
            <person name="Fischbach M."/>
            <person name="Godfrey P."/>
            <person name="Ward D."/>
            <person name="Young S."/>
            <person name="Zeng Q."/>
            <person name="Koehrsen M."/>
            <person name="Alvarado L."/>
            <person name="Berlin A.M."/>
            <person name="Bochicchio J."/>
            <person name="Borenstein D."/>
            <person name="Chapman S.B."/>
            <person name="Chen Z."/>
            <person name="Engels R."/>
            <person name="Freedman E."/>
            <person name="Gellesch M."/>
            <person name="Goldberg J."/>
            <person name="Griggs A."/>
            <person name="Gujja S."/>
            <person name="Heilman E.R."/>
            <person name="Heiman D.I."/>
            <person name="Hepburn T.A."/>
            <person name="Howarth C."/>
            <person name="Jen D."/>
            <person name="Larson L."/>
            <person name="Lewis B."/>
            <person name="Mehta T."/>
            <person name="Park D."/>
            <person name="Pearson M."/>
            <person name="Richards J."/>
            <person name="Roberts A."/>
            <person name="Saif S."/>
            <person name="Shea T.D."/>
            <person name="Shenoy N."/>
            <person name="Sisk P."/>
            <person name="Stolte C."/>
            <person name="Sykes S.N."/>
            <person name="Thomson T."/>
            <person name="Walk T."/>
            <person name="White J."/>
            <person name="Yandava C."/>
            <person name="Straight P."/>
            <person name="Clardy J."/>
            <person name="Hung D."/>
            <person name="Kolter R."/>
            <person name="Mekalanos J."/>
            <person name="Walker S."/>
            <person name="Walsh C.T."/>
            <person name="Wieland-Brown L.C."/>
            <person name="Haas B."/>
            <person name="Nusbaum C."/>
            <person name="Birren B."/>
        </authorList>
    </citation>
    <scope>NUCLEOTIDE SEQUENCE [LARGE SCALE GENOMIC DNA]</scope>
    <source>
        <strain evidence="7 8">ATCC 53653</strain>
    </source>
</reference>
<dbReference type="SUPFAM" id="SSF53335">
    <property type="entry name" value="S-adenosyl-L-methionine-dependent methyltransferases"/>
    <property type="match status" value="1"/>
</dbReference>
<comment type="similarity">
    <text evidence="2 6">Belongs to the UPF0677 family.</text>
</comment>
<keyword evidence="4" id="KW-0808">Transferase</keyword>
<dbReference type="Proteomes" id="UP000003963">
    <property type="component" value="Unassembled WGS sequence"/>
</dbReference>
<keyword evidence="8" id="KW-1185">Reference proteome</keyword>
<evidence type="ECO:0000313" key="8">
    <source>
        <dbReference type="Proteomes" id="UP000003963"/>
    </source>
</evidence>
<proteinExistence type="inferred from homology"/>
<dbReference type="RefSeq" id="WP_009720509.1">
    <property type="nucleotide sequence ID" value="NZ_GG657754.1"/>
</dbReference>
<accession>D9WWT6</accession>
<sequence length="289" mass="30110">MQAGEPSITARAAAAFRAAHQRLEGGRVFSDPLALRILGPDADNPVLAAAFAPEREPIRLGVAARARFAEDAVAAAVERGVRQVVMLGAGLDTYGCRAPQQAAGLRVFEVDHPATQEWKRDRLAAAGIAIPPSLTFAPVDFERQGLADGLAAAGFDPGRPAFFGWLGVVPYLTRAAVLDTLGFIAALPGGSGVVFDYGEPPGALPPEQRAVHEARAAWAAEAGEPFLSHFTPEEIASLAGDLGLTVAEDIRYGELTARYGRGAADRSAEAGATGDAGAHLIHAVRPPVR</sequence>
<dbReference type="HOGENOM" id="CLU_056160_3_0_11"/>
<evidence type="ECO:0000256" key="5">
    <source>
        <dbReference type="ARBA" id="ARBA00022691"/>
    </source>
</evidence>
<dbReference type="EMBL" id="GG657754">
    <property type="protein sequence ID" value="EFL28712.1"/>
    <property type="molecule type" value="Genomic_DNA"/>
</dbReference>